<dbReference type="STRING" id="105785.A0A2J7QNR8"/>
<protein>
    <submittedName>
        <fullName evidence="9">Uncharacterized protein</fullName>
    </submittedName>
</protein>
<evidence type="ECO:0000256" key="5">
    <source>
        <dbReference type="ARBA" id="ARBA00022840"/>
    </source>
</evidence>
<dbReference type="InParanoid" id="A0A2J7QNR8"/>
<feature type="compositionally biased region" description="Polar residues" evidence="6">
    <location>
        <begin position="13"/>
        <end position="35"/>
    </location>
</feature>
<evidence type="ECO:0000256" key="2">
    <source>
        <dbReference type="ARBA" id="ARBA00022679"/>
    </source>
</evidence>
<dbReference type="Proteomes" id="UP000235965">
    <property type="component" value="Unassembled WGS sequence"/>
</dbReference>
<dbReference type="PANTHER" id="PTHR11584">
    <property type="entry name" value="SERINE/THREONINE PROTEIN KINASE"/>
    <property type="match status" value="1"/>
</dbReference>
<dbReference type="AlphaFoldDB" id="A0A2J7QNR8"/>
<proteinExistence type="predicted"/>
<organism evidence="9 10">
    <name type="scientific">Cryptotermes secundus</name>
    <dbReference type="NCBI Taxonomy" id="105785"/>
    <lineage>
        <taxon>Eukaryota</taxon>
        <taxon>Metazoa</taxon>
        <taxon>Ecdysozoa</taxon>
        <taxon>Arthropoda</taxon>
        <taxon>Hexapoda</taxon>
        <taxon>Insecta</taxon>
        <taxon>Pterygota</taxon>
        <taxon>Neoptera</taxon>
        <taxon>Polyneoptera</taxon>
        <taxon>Dictyoptera</taxon>
        <taxon>Blattodea</taxon>
        <taxon>Blattoidea</taxon>
        <taxon>Termitoidae</taxon>
        <taxon>Kalotermitidae</taxon>
        <taxon>Cryptotermitinae</taxon>
        <taxon>Cryptotermes</taxon>
    </lineage>
</organism>
<feature type="region of interest" description="Disordered" evidence="6">
    <location>
        <begin position="1"/>
        <end position="35"/>
    </location>
</feature>
<keyword evidence="5" id="KW-0067">ATP-binding</keyword>
<reference evidence="9 10" key="1">
    <citation type="submission" date="2017-12" db="EMBL/GenBank/DDBJ databases">
        <title>Hemimetabolous genomes reveal molecular basis of termite eusociality.</title>
        <authorList>
            <person name="Harrison M.C."/>
            <person name="Jongepier E."/>
            <person name="Robertson H.M."/>
            <person name="Arning N."/>
            <person name="Bitard-Feildel T."/>
            <person name="Chao H."/>
            <person name="Childers C.P."/>
            <person name="Dinh H."/>
            <person name="Doddapaneni H."/>
            <person name="Dugan S."/>
            <person name="Gowin J."/>
            <person name="Greiner C."/>
            <person name="Han Y."/>
            <person name="Hu H."/>
            <person name="Hughes D.S.T."/>
            <person name="Huylmans A.-K."/>
            <person name="Kemena C."/>
            <person name="Kremer L.P.M."/>
            <person name="Lee S.L."/>
            <person name="Lopez-Ezquerra A."/>
            <person name="Mallet L."/>
            <person name="Monroy-Kuhn J.M."/>
            <person name="Moser A."/>
            <person name="Murali S.C."/>
            <person name="Muzny D.M."/>
            <person name="Otani S."/>
            <person name="Piulachs M.-D."/>
            <person name="Poelchau M."/>
            <person name="Qu J."/>
            <person name="Schaub F."/>
            <person name="Wada-Katsumata A."/>
            <person name="Worley K.C."/>
            <person name="Xie Q."/>
            <person name="Ylla G."/>
            <person name="Poulsen M."/>
            <person name="Gibbs R.A."/>
            <person name="Schal C."/>
            <person name="Richards S."/>
            <person name="Belles X."/>
            <person name="Korb J."/>
            <person name="Bornberg-Bauer E."/>
        </authorList>
    </citation>
    <scope>NUCLEOTIDE SEQUENCE [LARGE SCALE GENOMIC DNA]</scope>
    <source>
        <tissue evidence="9">Whole body</tissue>
    </source>
</reference>
<evidence type="ECO:0000256" key="6">
    <source>
        <dbReference type="SAM" id="MobiDB-lite"/>
    </source>
</evidence>
<feature type="domain" description="MAP3K TRAFs-binding" evidence="7">
    <location>
        <begin position="114"/>
        <end position="266"/>
    </location>
</feature>
<keyword evidence="10" id="KW-1185">Reference proteome</keyword>
<evidence type="ECO:0000259" key="7">
    <source>
        <dbReference type="Pfam" id="PF13281"/>
    </source>
</evidence>
<dbReference type="EMBL" id="NEVH01012563">
    <property type="protein sequence ID" value="PNF30232.1"/>
    <property type="molecule type" value="Genomic_DNA"/>
</dbReference>
<gene>
    <name evidence="9" type="ORF">B7P43_G02538</name>
</gene>
<keyword evidence="3" id="KW-0547">Nucleotide-binding</keyword>
<dbReference type="Pfam" id="PF20309">
    <property type="entry name" value="DRHyd-ASK"/>
    <property type="match status" value="1"/>
</dbReference>
<evidence type="ECO:0000259" key="8">
    <source>
        <dbReference type="Pfam" id="PF20309"/>
    </source>
</evidence>
<keyword evidence="4" id="KW-0418">Kinase</keyword>
<evidence type="ECO:0000313" key="9">
    <source>
        <dbReference type="EMBL" id="PNF30230.1"/>
    </source>
</evidence>
<sequence>MPLTADSDAPESRSVTDSVGSHSDASGHTTVTSHQVQRPRMDVVCVIDVHQPEHLAHRKRALEEVRQACVLVNANMNHIQFEKLDFGETNVLDTFYNADVAVVDLSVQLQQSALFYHLGVRESFGMKENILLYNDYDTEATLRLKLSCGSYTFVSYRLVDCGTCVTTNPTPVSVPGVENPVDPKQHLTIKLKKLLQDVEVQSKAHMKEKFLSDLRKARELYSGDELAKALHNMRKRLDDPNVLSGEVVLNVLISFREIQDYDAMVQ</sequence>
<dbReference type="GO" id="GO:0004674">
    <property type="term" value="F:protein serine/threonine kinase activity"/>
    <property type="evidence" value="ECO:0007669"/>
    <property type="project" value="UniProtKB-KW"/>
</dbReference>
<dbReference type="PANTHER" id="PTHR11584:SF394">
    <property type="entry name" value="APOPTOTIC SIGNAL-REGULATING KINASE 1, ISOFORM C"/>
    <property type="match status" value="1"/>
</dbReference>
<evidence type="ECO:0000256" key="4">
    <source>
        <dbReference type="ARBA" id="ARBA00022777"/>
    </source>
</evidence>
<dbReference type="GO" id="GO:0005524">
    <property type="term" value="F:ATP binding"/>
    <property type="evidence" value="ECO:0007669"/>
    <property type="project" value="UniProtKB-KW"/>
</dbReference>
<evidence type="ECO:0000256" key="3">
    <source>
        <dbReference type="ARBA" id="ARBA00022741"/>
    </source>
</evidence>
<dbReference type="OrthoDB" id="275301at2759"/>
<name>A0A2J7QNR8_9NEOP</name>
<evidence type="ECO:0000256" key="1">
    <source>
        <dbReference type="ARBA" id="ARBA00022527"/>
    </source>
</evidence>
<keyword evidence="2" id="KW-0808">Transferase</keyword>
<dbReference type="InterPro" id="IPR046872">
    <property type="entry name" value="DRHyd-ASK"/>
</dbReference>
<keyword evidence="1" id="KW-0723">Serine/threonine-protein kinase</keyword>
<dbReference type="EMBL" id="NEVH01012563">
    <property type="protein sequence ID" value="PNF30231.1"/>
    <property type="molecule type" value="Genomic_DNA"/>
</dbReference>
<dbReference type="EMBL" id="NEVH01012563">
    <property type="protein sequence ID" value="PNF30230.1"/>
    <property type="molecule type" value="Genomic_DNA"/>
</dbReference>
<feature type="domain" description="MAP3K deoxyribohydrolase" evidence="8">
    <location>
        <begin position="64"/>
        <end position="99"/>
    </location>
</feature>
<comment type="caution">
    <text evidence="9">The sequence shown here is derived from an EMBL/GenBank/DDBJ whole genome shotgun (WGS) entry which is preliminary data.</text>
</comment>
<feature type="non-terminal residue" evidence="9">
    <location>
        <position position="266"/>
    </location>
</feature>
<dbReference type="InterPro" id="IPR025136">
    <property type="entry name" value="MAP3K_TRAF-bd"/>
</dbReference>
<dbReference type="Pfam" id="PF13281">
    <property type="entry name" value="MAP3K_TRAF_bd"/>
    <property type="match status" value="1"/>
</dbReference>
<evidence type="ECO:0000313" key="10">
    <source>
        <dbReference type="Proteomes" id="UP000235965"/>
    </source>
</evidence>
<accession>A0A2J7QNR8</accession>